<protein>
    <submittedName>
        <fullName evidence="2">PilZ domain-containing protein</fullName>
    </submittedName>
</protein>
<proteinExistence type="predicted"/>
<evidence type="ECO:0000259" key="1">
    <source>
        <dbReference type="Pfam" id="PF07238"/>
    </source>
</evidence>
<dbReference type="Gene3D" id="2.40.10.220">
    <property type="entry name" value="predicted glycosyltransferase like domains"/>
    <property type="match status" value="1"/>
</dbReference>
<name>A0A944QT46_9GAMM</name>
<comment type="caution">
    <text evidence="2">The sequence shown here is derived from an EMBL/GenBank/DDBJ whole genome shotgun (WGS) entry which is preliminary data.</text>
</comment>
<dbReference type="Proteomes" id="UP000770889">
    <property type="component" value="Unassembled WGS sequence"/>
</dbReference>
<feature type="domain" description="PilZ" evidence="1">
    <location>
        <begin position="6"/>
        <end position="92"/>
    </location>
</feature>
<dbReference type="Pfam" id="PF07238">
    <property type="entry name" value="PilZ"/>
    <property type="match status" value="1"/>
</dbReference>
<reference evidence="2 3" key="1">
    <citation type="submission" date="2021-05" db="EMBL/GenBank/DDBJ databases">
        <title>Genetic and Functional Diversity in Clade A Lucinid endosymbionts from the Bahamas.</title>
        <authorList>
            <person name="Giani N.M."/>
            <person name="Engel A.S."/>
            <person name="Campbell B.J."/>
        </authorList>
    </citation>
    <scope>NUCLEOTIDE SEQUENCE [LARGE SCALE GENOMIC DNA]</scope>
    <source>
        <strain evidence="2">LUC16012Gg_MoonRockCtena</strain>
    </source>
</reference>
<dbReference type="SUPFAM" id="SSF141371">
    <property type="entry name" value="PilZ domain-like"/>
    <property type="match status" value="1"/>
</dbReference>
<gene>
    <name evidence="2" type="ORF">KME65_11520</name>
</gene>
<dbReference type="AlphaFoldDB" id="A0A944QT46"/>
<organism evidence="2 3">
    <name type="scientific">Candidatus Thiodiazotropha taylori</name>
    <dbReference type="NCBI Taxonomy" id="2792791"/>
    <lineage>
        <taxon>Bacteria</taxon>
        <taxon>Pseudomonadati</taxon>
        <taxon>Pseudomonadota</taxon>
        <taxon>Gammaproteobacteria</taxon>
        <taxon>Chromatiales</taxon>
        <taxon>Sedimenticolaceae</taxon>
        <taxon>Candidatus Thiodiazotropha</taxon>
    </lineage>
</organism>
<accession>A0A944QT46</accession>
<evidence type="ECO:0000313" key="2">
    <source>
        <dbReference type="EMBL" id="MBT2989583.1"/>
    </source>
</evidence>
<dbReference type="InterPro" id="IPR009875">
    <property type="entry name" value="PilZ_domain"/>
</dbReference>
<sequence>MNDFIEKRDFYRMVVNGEIRYRIDGESQISTGRVVNLSNSGLLMTADREIAPGATLTLAILPGHSITPPLLADASVIRCDSSGSDLYNVACTIDRILAESDTGPDLLEGISATSP</sequence>
<evidence type="ECO:0000313" key="3">
    <source>
        <dbReference type="Proteomes" id="UP000770889"/>
    </source>
</evidence>
<dbReference type="GO" id="GO:0035438">
    <property type="term" value="F:cyclic-di-GMP binding"/>
    <property type="evidence" value="ECO:0007669"/>
    <property type="project" value="InterPro"/>
</dbReference>
<dbReference type="EMBL" id="JAHHGM010000009">
    <property type="protein sequence ID" value="MBT2989583.1"/>
    <property type="molecule type" value="Genomic_DNA"/>
</dbReference>